<dbReference type="EMBL" id="LVHD01000017">
    <property type="protein sequence ID" value="OAG77089.1"/>
    <property type="molecule type" value="Genomic_DNA"/>
</dbReference>
<dbReference type="AlphaFoldDB" id="A0A177GA18"/>
<dbReference type="Proteomes" id="UP000077349">
    <property type="component" value="Unassembled WGS sequence"/>
</dbReference>
<evidence type="ECO:0000313" key="3">
    <source>
        <dbReference type="Proteomes" id="UP000077349"/>
    </source>
</evidence>
<sequence>MACFHTVGAQGGGDGKIDHRLADVIAGVFFQAAAEFVQFVLRGMRTNQQAIATGLANRFDNQLVHISQCVGQPLRFCADMRIDAIQNRVFIQIITDNARHIGVDGFIIRHTGTQRVGNGDIPAAVSLDQSRHTKHAVWIEKPEGPETHHSGGDKWHGQAADQPRYA</sequence>
<reference evidence="2 3" key="1">
    <citation type="submission" date="2016-03" db="EMBL/GenBank/DDBJ databases">
        <title>Draft genome sequence of Acetobacter malorum CECT 7742, a strain isolated from strawberry vinegar.</title>
        <authorList>
            <person name="Sainz F."/>
            <person name="Mas A."/>
            <person name="Torija M.J."/>
        </authorList>
    </citation>
    <scope>NUCLEOTIDE SEQUENCE [LARGE SCALE GENOMIC DNA]</scope>
    <source>
        <strain evidence="2 3">CECT 7742</strain>
    </source>
</reference>
<protein>
    <submittedName>
        <fullName evidence="2">Uncharacterized protein</fullName>
    </submittedName>
</protein>
<gene>
    <name evidence="2" type="ORF">Amal_01627</name>
</gene>
<comment type="caution">
    <text evidence="2">The sequence shown here is derived from an EMBL/GenBank/DDBJ whole genome shotgun (WGS) entry which is preliminary data.</text>
</comment>
<accession>A0A177GA18</accession>
<evidence type="ECO:0000313" key="2">
    <source>
        <dbReference type="EMBL" id="OAG77089.1"/>
    </source>
</evidence>
<feature type="compositionally biased region" description="Basic and acidic residues" evidence="1">
    <location>
        <begin position="142"/>
        <end position="156"/>
    </location>
</feature>
<proteinExistence type="predicted"/>
<evidence type="ECO:0000256" key="1">
    <source>
        <dbReference type="SAM" id="MobiDB-lite"/>
    </source>
</evidence>
<name>A0A177GA18_9PROT</name>
<organism evidence="2 3">
    <name type="scientific">Acetobacter malorum</name>
    <dbReference type="NCBI Taxonomy" id="178901"/>
    <lineage>
        <taxon>Bacteria</taxon>
        <taxon>Pseudomonadati</taxon>
        <taxon>Pseudomonadota</taxon>
        <taxon>Alphaproteobacteria</taxon>
        <taxon>Acetobacterales</taxon>
        <taxon>Acetobacteraceae</taxon>
        <taxon>Acetobacter</taxon>
    </lineage>
</organism>
<feature type="region of interest" description="Disordered" evidence="1">
    <location>
        <begin position="142"/>
        <end position="166"/>
    </location>
</feature>